<comment type="caution">
    <text evidence="2">The sequence shown here is derived from an EMBL/GenBank/DDBJ whole genome shotgun (WGS) entry which is preliminary data.</text>
</comment>
<feature type="transmembrane region" description="Helical" evidence="1">
    <location>
        <begin position="40"/>
        <end position="67"/>
    </location>
</feature>
<organism evidence="2">
    <name type="scientific">termite gut metagenome</name>
    <dbReference type="NCBI Taxonomy" id="433724"/>
    <lineage>
        <taxon>unclassified sequences</taxon>
        <taxon>metagenomes</taxon>
        <taxon>organismal metagenomes</taxon>
    </lineage>
</organism>
<reference evidence="2" key="1">
    <citation type="submission" date="2019-03" db="EMBL/GenBank/DDBJ databases">
        <title>Single cell metagenomics reveals metabolic interactions within the superorganism composed of flagellate Streblomastix strix and complex community of Bacteroidetes bacteria on its surface.</title>
        <authorList>
            <person name="Treitli S.C."/>
            <person name="Kolisko M."/>
            <person name="Husnik F."/>
            <person name="Keeling P."/>
            <person name="Hampl V."/>
        </authorList>
    </citation>
    <scope>NUCLEOTIDE SEQUENCE</scope>
    <source>
        <strain evidence="2">STM</strain>
    </source>
</reference>
<keyword evidence="1" id="KW-0472">Membrane</keyword>
<sequence>MLTDDKGTEYLSELLKGFKRYLLLHAEYAKLSVVAQLTKLLSVLILIIVLIIGGTVTLFYLSFSLVYMLEPLTGGRASAFAVVAGIWLLLVIIVVTFRNALIVKPIFRFLARHLLN</sequence>
<name>A0A5J4PWT7_9ZZZZ</name>
<accession>A0A5J4PWT7</accession>
<proteinExistence type="predicted"/>
<dbReference type="EMBL" id="SNRY01006213">
    <property type="protein sequence ID" value="KAA6313094.1"/>
    <property type="molecule type" value="Genomic_DNA"/>
</dbReference>
<evidence type="ECO:0008006" key="3">
    <source>
        <dbReference type="Google" id="ProtNLM"/>
    </source>
</evidence>
<evidence type="ECO:0000313" key="2">
    <source>
        <dbReference type="EMBL" id="KAA6313094.1"/>
    </source>
</evidence>
<evidence type="ECO:0000256" key="1">
    <source>
        <dbReference type="SAM" id="Phobius"/>
    </source>
</evidence>
<keyword evidence="1" id="KW-1133">Transmembrane helix</keyword>
<feature type="transmembrane region" description="Helical" evidence="1">
    <location>
        <begin position="79"/>
        <end position="101"/>
    </location>
</feature>
<dbReference type="AlphaFoldDB" id="A0A5J4PWT7"/>
<protein>
    <recommendedName>
        <fullName evidence="3">Phage holin family protein</fullName>
    </recommendedName>
</protein>
<keyword evidence="1" id="KW-0812">Transmembrane</keyword>
<gene>
    <name evidence="2" type="ORF">EZS27_036080</name>
</gene>